<comment type="subcellular location">
    <subcellularLocation>
        <location evidence="1">Mitochondrion outer membrane</location>
        <topology evidence="1">Single-pass membrane protein</topology>
    </subcellularLocation>
</comment>
<evidence type="ECO:0000256" key="12">
    <source>
        <dbReference type="SAM" id="MobiDB-lite"/>
    </source>
</evidence>
<keyword evidence="14" id="KW-1185">Reference proteome</keyword>
<keyword evidence="3" id="KW-0813">Transport</keyword>
<evidence type="ECO:0000256" key="11">
    <source>
        <dbReference type="ARBA" id="ARBA00023170"/>
    </source>
</evidence>
<evidence type="ECO:0000256" key="1">
    <source>
        <dbReference type="ARBA" id="ARBA00004572"/>
    </source>
</evidence>
<keyword evidence="10" id="KW-0472">Membrane</keyword>
<dbReference type="Proteomes" id="UP001444661">
    <property type="component" value="Unassembled WGS sequence"/>
</dbReference>
<dbReference type="PANTHER" id="PTHR12504">
    <property type="entry name" value="MITOCHONDRIAL IMPORT RECEPTOR SUBUNIT TOM22"/>
    <property type="match status" value="1"/>
</dbReference>
<feature type="region of interest" description="Disordered" evidence="12">
    <location>
        <begin position="109"/>
        <end position="139"/>
    </location>
</feature>
<evidence type="ECO:0000313" key="14">
    <source>
        <dbReference type="Proteomes" id="UP001444661"/>
    </source>
</evidence>
<dbReference type="CDD" id="cd22884">
    <property type="entry name" value="TOM22"/>
    <property type="match status" value="1"/>
</dbReference>
<proteinExistence type="inferred from homology"/>
<evidence type="ECO:0000256" key="8">
    <source>
        <dbReference type="ARBA" id="ARBA00023010"/>
    </source>
</evidence>
<evidence type="ECO:0000313" key="13">
    <source>
        <dbReference type="EMBL" id="KAK8022591.1"/>
    </source>
</evidence>
<feature type="region of interest" description="Disordered" evidence="12">
    <location>
        <begin position="230"/>
        <end position="254"/>
    </location>
</feature>
<dbReference type="EMBL" id="JAQQWK010000012">
    <property type="protein sequence ID" value="KAK8022591.1"/>
    <property type="molecule type" value="Genomic_DNA"/>
</dbReference>
<dbReference type="InterPro" id="IPR005683">
    <property type="entry name" value="Tom22"/>
</dbReference>
<feature type="region of interest" description="Disordered" evidence="12">
    <location>
        <begin position="72"/>
        <end position="97"/>
    </location>
</feature>
<keyword evidence="6" id="KW-0653">Protein transport</keyword>
<comment type="caution">
    <text evidence="13">The sequence shown here is derived from an EMBL/GenBank/DDBJ whole genome shotgun (WGS) entry which is preliminary data.</text>
</comment>
<dbReference type="Pfam" id="PF04281">
    <property type="entry name" value="Tom22"/>
    <property type="match status" value="1"/>
</dbReference>
<evidence type="ECO:0000256" key="3">
    <source>
        <dbReference type="ARBA" id="ARBA00022448"/>
    </source>
</evidence>
<comment type="similarity">
    <text evidence="2">Belongs to the Tom22 family.</text>
</comment>
<dbReference type="PANTHER" id="PTHR12504:SF0">
    <property type="entry name" value="MITOCHONDRIAL IMPORT RECEPTOR SUBUNIT TOM22 HOMOLOG"/>
    <property type="match status" value="1"/>
</dbReference>
<evidence type="ECO:0000256" key="7">
    <source>
        <dbReference type="ARBA" id="ARBA00022989"/>
    </source>
</evidence>
<evidence type="ECO:0000256" key="4">
    <source>
        <dbReference type="ARBA" id="ARBA00022692"/>
    </source>
</evidence>
<keyword evidence="4" id="KW-0812">Transmembrane</keyword>
<evidence type="ECO:0000256" key="2">
    <source>
        <dbReference type="ARBA" id="ARBA00009874"/>
    </source>
</evidence>
<reference evidence="13 14" key="1">
    <citation type="submission" date="2023-01" db="EMBL/GenBank/DDBJ databases">
        <title>Analysis of 21 Apiospora genomes using comparative genomics revels a genus with tremendous synthesis potential of carbohydrate active enzymes and secondary metabolites.</title>
        <authorList>
            <person name="Sorensen T."/>
        </authorList>
    </citation>
    <scope>NUCLEOTIDE SEQUENCE [LARGE SCALE GENOMIC DNA]</scope>
    <source>
        <strain evidence="13 14">CBS 33761</strain>
    </source>
</reference>
<feature type="compositionally biased region" description="Acidic residues" evidence="12">
    <location>
        <begin position="117"/>
        <end position="139"/>
    </location>
</feature>
<evidence type="ECO:0000256" key="10">
    <source>
        <dbReference type="ARBA" id="ARBA00023136"/>
    </source>
</evidence>
<keyword evidence="9" id="KW-0496">Mitochondrion</keyword>
<evidence type="ECO:0000256" key="9">
    <source>
        <dbReference type="ARBA" id="ARBA00023128"/>
    </source>
</evidence>
<keyword evidence="5" id="KW-1000">Mitochondrion outer membrane</keyword>
<gene>
    <name evidence="13" type="ORF">PG993_013358</name>
</gene>
<protein>
    <submittedName>
        <fullName evidence="13">Import receptor subunit tom-22</fullName>
    </submittedName>
</protein>
<keyword evidence="8" id="KW-0811">Translocation</keyword>
<evidence type="ECO:0000256" key="6">
    <source>
        <dbReference type="ARBA" id="ARBA00022927"/>
    </source>
</evidence>
<keyword evidence="7" id="KW-1133">Transmembrane helix</keyword>
<accession>A0ABR1RXF1</accession>
<sequence length="254" mass="27246">MAPSPSEISEEAPAACAADSTATASDLGFIFTHDSPYLSGIVAPPNTPILTWTSSSVADTAELQFLEPLDPDYRANDVTSVNRFPPTRPPPKPRTNTNMVQLTEVVDEHFQEGQPGPEEDEDDFTDTDSEISNDSDYDPIDESFAERLYALRDIVPPHTRSSIANTVTATTDAVKSVLSFSGKTMWVLASSALVLGVPWALAWAEEQQVMEMEKEMKMREMGGEILTAGAPGQGGSATAEQVGAALGRDVKPAL</sequence>
<keyword evidence="11 13" id="KW-0675">Receptor</keyword>
<organism evidence="13 14">
    <name type="scientific">Apiospora rasikravindrae</name>
    <dbReference type="NCBI Taxonomy" id="990691"/>
    <lineage>
        <taxon>Eukaryota</taxon>
        <taxon>Fungi</taxon>
        <taxon>Dikarya</taxon>
        <taxon>Ascomycota</taxon>
        <taxon>Pezizomycotina</taxon>
        <taxon>Sordariomycetes</taxon>
        <taxon>Xylariomycetidae</taxon>
        <taxon>Amphisphaeriales</taxon>
        <taxon>Apiosporaceae</taxon>
        <taxon>Apiospora</taxon>
    </lineage>
</organism>
<evidence type="ECO:0000256" key="5">
    <source>
        <dbReference type="ARBA" id="ARBA00022787"/>
    </source>
</evidence>
<name>A0ABR1RXF1_9PEZI</name>